<sequence>MKNIQKPKFRPSVEPLKLQTVSANRFQQTMFIYYDLFNVTELHKIITFYESLKTQKEQFQKLQIVLINNQNEATSAEIAHEYFRNNPCYFDNGIFMRNLGKSVIDKFPYCYIFNNKEILLYEGYCLDKRIFNLVLE</sequence>
<evidence type="ECO:0000313" key="2">
    <source>
        <dbReference type="EMBL" id="CAL6068975.1"/>
    </source>
</evidence>
<dbReference type="EMBL" id="CATOUU010000709">
    <property type="protein sequence ID" value="CAI9942951.1"/>
    <property type="molecule type" value="Genomic_DNA"/>
</dbReference>
<evidence type="ECO:0000313" key="3">
    <source>
        <dbReference type="Proteomes" id="UP001642409"/>
    </source>
</evidence>
<accession>A0AA86PQN4</accession>
<name>A0AA86PQN4_9EUKA</name>
<keyword evidence="3" id="KW-1185">Reference proteome</keyword>
<reference evidence="2 3" key="2">
    <citation type="submission" date="2024-07" db="EMBL/GenBank/DDBJ databases">
        <authorList>
            <person name="Akdeniz Z."/>
        </authorList>
    </citation>
    <scope>NUCLEOTIDE SEQUENCE [LARGE SCALE GENOMIC DNA]</scope>
</reference>
<protein>
    <submittedName>
        <fullName evidence="2">Hypothetical_protein</fullName>
    </submittedName>
</protein>
<reference evidence="1" key="1">
    <citation type="submission" date="2023-06" db="EMBL/GenBank/DDBJ databases">
        <authorList>
            <person name="Kurt Z."/>
        </authorList>
    </citation>
    <scope>NUCLEOTIDE SEQUENCE</scope>
</reference>
<dbReference type="EMBL" id="CAXDID020000275">
    <property type="protein sequence ID" value="CAL6068975.1"/>
    <property type="molecule type" value="Genomic_DNA"/>
</dbReference>
<dbReference type="Proteomes" id="UP001642409">
    <property type="component" value="Unassembled WGS sequence"/>
</dbReference>
<evidence type="ECO:0000313" key="1">
    <source>
        <dbReference type="EMBL" id="CAI9942951.1"/>
    </source>
</evidence>
<proteinExistence type="predicted"/>
<comment type="caution">
    <text evidence="1">The sequence shown here is derived from an EMBL/GenBank/DDBJ whole genome shotgun (WGS) entry which is preliminary data.</text>
</comment>
<gene>
    <name evidence="1" type="ORF">HINF_LOCUS30596</name>
    <name evidence="2" type="ORF">HINF_LOCUS53760</name>
</gene>
<organism evidence="1">
    <name type="scientific">Hexamita inflata</name>
    <dbReference type="NCBI Taxonomy" id="28002"/>
    <lineage>
        <taxon>Eukaryota</taxon>
        <taxon>Metamonada</taxon>
        <taxon>Diplomonadida</taxon>
        <taxon>Hexamitidae</taxon>
        <taxon>Hexamitinae</taxon>
        <taxon>Hexamita</taxon>
    </lineage>
</organism>
<dbReference type="AlphaFoldDB" id="A0AA86PQN4"/>